<evidence type="ECO:0000256" key="2">
    <source>
        <dbReference type="ARBA" id="ARBA00022833"/>
    </source>
</evidence>
<dbReference type="AlphaFoldDB" id="A0A1E5GHS0"/>
<dbReference type="SUPFAM" id="SSF51182">
    <property type="entry name" value="RmlC-like cupins"/>
    <property type="match status" value="1"/>
</dbReference>
<name>A0A1E5GHS0_9ENTE</name>
<dbReference type="GO" id="GO:0046872">
    <property type="term" value="F:metal ion binding"/>
    <property type="evidence" value="ECO:0007669"/>
    <property type="project" value="UniProtKB-KW"/>
</dbReference>
<dbReference type="PANTHER" id="PTHR42742">
    <property type="entry name" value="TRANSCRIPTIONAL REPRESSOR MPRA"/>
    <property type="match status" value="1"/>
</dbReference>
<sequence length="580" mass="66328">MLKLSIVRPKIKINREANVVTTYETIVESLKEKIAMKDSFTLAIECYPVTNEKLLLKQLIHPLSPALVIAAEELFKTPAEINTIIEANITDDRIFGLMSHHTIQEFIDEQKYINQVQRITEQSSQGGLTVIYGMGASLIEKADMVIYVDLARWEIQKRYRSGKYSNWLAENNGEDSLRMIKRGYFFEWPLADRYKQQLSEKIDYLLDIHDEDEPKLIAYPDYLKGLEEVVNQPFSLVPFFDPGVWGGTWMQQQFGVGENEPNLAWSFNGVPEENSLLLDFSGISIEVPANNLIFNQAEKLLGARAFGRFGHEFPIRFNFLDTMDGQNLSLQVHPKVDYAQQQFGVNYTQDESYYVLEAKNEAVVYLGLNQGVQKEALIDALKAAENGAGFDDEKYIYRHTMKKHDHYSIPSGTIHSSGKDSVILEISATPNRFTFKLWDWDRVDFDGLPRPVNIDHGEKNIDMYKDSAWVERELINPITVVDQGDGWIEEKTGLHETEFIETRRHTFSKKVHHENHGSVNVLNLVEGEEALVTSTEGKFQPFSVQYAQTFIIPATIGSYEIEPYGKSKGKTIKTIKAFVR</sequence>
<dbReference type="CDD" id="cd07010">
    <property type="entry name" value="cupin_PMI_type_I_N_bac"/>
    <property type="match status" value="1"/>
</dbReference>
<dbReference type="Proteomes" id="UP000095094">
    <property type="component" value="Unassembled WGS sequence"/>
</dbReference>
<keyword evidence="3" id="KW-0413">Isomerase</keyword>
<dbReference type="PANTHER" id="PTHR42742:SF3">
    <property type="entry name" value="FRUCTOKINASE"/>
    <property type="match status" value="1"/>
</dbReference>
<dbReference type="GO" id="GO:0016853">
    <property type="term" value="F:isomerase activity"/>
    <property type="evidence" value="ECO:0007669"/>
    <property type="project" value="UniProtKB-KW"/>
</dbReference>
<keyword evidence="1" id="KW-0479">Metal-binding</keyword>
<keyword evidence="4" id="KW-1185">Reference proteome</keyword>
<evidence type="ECO:0000313" key="4">
    <source>
        <dbReference type="Proteomes" id="UP000095094"/>
    </source>
</evidence>
<dbReference type="EMBL" id="MIJY01000034">
    <property type="protein sequence ID" value="OEG12264.1"/>
    <property type="molecule type" value="Genomic_DNA"/>
</dbReference>
<dbReference type="Gene3D" id="2.60.120.10">
    <property type="entry name" value="Jelly Rolls"/>
    <property type="match status" value="1"/>
</dbReference>
<dbReference type="RefSeq" id="WP_069663969.1">
    <property type="nucleotide sequence ID" value="NZ_JBHUJJ010000001.1"/>
</dbReference>
<protein>
    <submittedName>
        <fullName evidence="3">Mannose-6-phosphate isomerase</fullName>
    </submittedName>
</protein>
<organism evidence="3 4">
    <name type="scientific">Enterococcus termitis</name>
    <dbReference type="NCBI Taxonomy" id="332950"/>
    <lineage>
        <taxon>Bacteria</taxon>
        <taxon>Bacillati</taxon>
        <taxon>Bacillota</taxon>
        <taxon>Bacilli</taxon>
        <taxon>Lactobacillales</taxon>
        <taxon>Enterococcaceae</taxon>
        <taxon>Enterococcus</taxon>
    </lineage>
</organism>
<proteinExistence type="predicted"/>
<evidence type="ECO:0000313" key="3">
    <source>
        <dbReference type="EMBL" id="OEG12264.1"/>
    </source>
</evidence>
<gene>
    <name evidence="3" type="ORF">BCR25_06890</name>
</gene>
<dbReference type="InterPro" id="IPR014710">
    <property type="entry name" value="RmlC-like_jellyroll"/>
</dbReference>
<reference evidence="4" key="1">
    <citation type="submission" date="2016-09" db="EMBL/GenBank/DDBJ databases">
        <authorList>
            <person name="Gulvik C.A."/>
        </authorList>
    </citation>
    <scope>NUCLEOTIDE SEQUENCE [LARGE SCALE GENOMIC DNA]</scope>
    <source>
        <strain evidence="4">LMG 8895</strain>
    </source>
</reference>
<dbReference type="InterPro" id="IPR011051">
    <property type="entry name" value="RmlC_Cupin_sf"/>
</dbReference>
<evidence type="ECO:0000256" key="1">
    <source>
        <dbReference type="ARBA" id="ARBA00022723"/>
    </source>
</evidence>
<accession>A0A1E5GHS0</accession>
<keyword evidence="2" id="KW-0862">Zinc</keyword>
<comment type="caution">
    <text evidence="3">The sequence shown here is derived from an EMBL/GenBank/DDBJ whole genome shotgun (WGS) entry which is preliminary data.</text>
</comment>
<dbReference type="InterPro" id="IPR051804">
    <property type="entry name" value="Carb_Metab_Reg_Kinase/Isom"/>
</dbReference>